<dbReference type="Pfam" id="PF07859">
    <property type="entry name" value="Abhydrolase_3"/>
    <property type="match status" value="1"/>
</dbReference>
<dbReference type="InterPro" id="IPR002168">
    <property type="entry name" value="Lipase_GDXG_HIS_AS"/>
</dbReference>
<reference evidence="6" key="1">
    <citation type="journal article" date="2013" name="BMC Microbiol.">
        <title>Taxonomy and evolution of bacteriochlorophyll a-containing members of the OM60/NOR5 clade of marine gammaproteobacteria: description of Luminiphilus syltensis gen. nov., sp. nov., reclassification of Haliea rubra as Pseudohaliea rubra gen. nov., comb. nov., and emendation of Chromatocurvus halotolerans.</title>
        <authorList>
            <person name="Spring S."/>
            <person name="Riedel T."/>
            <person name="Sproer C."/>
            <person name="Yan S."/>
            <person name="Harder J."/>
            <person name="Fuchs B.M."/>
        </authorList>
    </citation>
    <scope>NUCLEOTIDE SEQUENCE [LARGE SCALE GENOMIC DNA]</scope>
    <source>
        <strain evidence="6">NOR51-B</strain>
    </source>
</reference>
<evidence type="ECO:0000259" key="4">
    <source>
        <dbReference type="Pfam" id="PF07859"/>
    </source>
</evidence>
<dbReference type="eggNOG" id="COG0657">
    <property type="taxonomic scope" value="Bacteria"/>
</dbReference>
<evidence type="ECO:0000313" key="5">
    <source>
        <dbReference type="EMBL" id="EED34756.1"/>
    </source>
</evidence>
<proteinExistence type="inferred from homology"/>
<dbReference type="Gene3D" id="3.40.50.1820">
    <property type="entry name" value="alpha/beta hydrolase"/>
    <property type="match status" value="1"/>
</dbReference>
<dbReference type="PROSITE" id="PS01173">
    <property type="entry name" value="LIPASE_GDXG_HIS"/>
    <property type="match status" value="1"/>
</dbReference>
<organism evidence="5 6">
    <name type="scientific">Luminiphilus syltensis NOR5-1B</name>
    <dbReference type="NCBI Taxonomy" id="565045"/>
    <lineage>
        <taxon>Bacteria</taxon>
        <taxon>Pseudomonadati</taxon>
        <taxon>Pseudomonadota</taxon>
        <taxon>Gammaproteobacteria</taxon>
        <taxon>Cellvibrionales</taxon>
        <taxon>Halieaceae</taxon>
        <taxon>Luminiphilus</taxon>
    </lineage>
</organism>
<evidence type="ECO:0000256" key="2">
    <source>
        <dbReference type="ARBA" id="ARBA00022801"/>
    </source>
</evidence>
<comment type="similarity">
    <text evidence="1">Belongs to the 'GDXG' lipolytic enzyme family.</text>
</comment>
<dbReference type="STRING" id="565045.NOR51B_695"/>
<keyword evidence="6" id="KW-1185">Reference proteome</keyword>
<dbReference type="PROSITE" id="PS01174">
    <property type="entry name" value="LIPASE_GDXG_SER"/>
    <property type="match status" value="1"/>
</dbReference>
<dbReference type="SUPFAM" id="SSF53474">
    <property type="entry name" value="alpha/beta-Hydrolases"/>
    <property type="match status" value="1"/>
</dbReference>
<dbReference type="InterPro" id="IPR050300">
    <property type="entry name" value="GDXG_lipolytic_enzyme"/>
</dbReference>
<evidence type="ECO:0000256" key="3">
    <source>
        <dbReference type="PROSITE-ProRule" id="PRU10038"/>
    </source>
</evidence>
<dbReference type="PANTHER" id="PTHR48081:SF8">
    <property type="entry name" value="ALPHA_BETA HYDROLASE FOLD-3 DOMAIN-CONTAINING PROTEIN-RELATED"/>
    <property type="match status" value="1"/>
</dbReference>
<feature type="active site" evidence="3">
    <location>
        <position position="139"/>
    </location>
</feature>
<dbReference type="PANTHER" id="PTHR48081">
    <property type="entry name" value="AB HYDROLASE SUPERFAMILY PROTEIN C4A8.06C"/>
    <property type="match status" value="1"/>
</dbReference>
<dbReference type="RefSeq" id="WP_009019504.1">
    <property type="nucleotide sequence ID" value="NZ_DS999411.1"/>
</dbReference>
<feature type="domain" description="Alpha/beta hydrolase fold-3" evidence="4">
    <location>
        <begin position="61"/>
        <end position="268"/>
    </location>
</feature>
<dbReference type="AlphaFoldDB" id="B8KTM9"/>
<dbReference type="Proteomes" id="UP000004699">
    <property type="component" value="Unassembled WGS sequence"/>
</dbReference>
<dbReference type="InterPro" id="IPR029058">
    <property type="entry name" value="AB_hydrolase_fold"/>
</dbReference>
<dbReference type="InterPro" id="IPR033140">
    <property type="entry name" value="Lipase_GDXG_put_SER_AS"/>
</dbReference>
<sequence length="314" mass="34774">MTKLLKRLEARIVRLYYRHTNERAWRGHINPAINTSTLVIPADPAPITARMYHGSADKPLIVFFHGGGWVIGDLDTHHPYCARLSHTTGCTVMSIDYRLAPEHPWPAAHDDCYAATRWIIDNLNKLAPNNGRLVLAGDSAGGNLAGSTAIRIGRDPRLAGNLLIYPACEHYSAGLPSYREHARSRPLTAPVMRWFVDMYLAGTAPADPSLDTLFFGKRRDWRGFAPTLIITAERDPIRDDGKRLAQSLRQSGVAISSHHYSDEAHGFAVSEGPTEAFQRALQQVTDWLDTLTNSSSASSIQRTPLDNQQYGVSP</sequence>
<name>B8KTM9_9GAMM</name>
<dbReference type="InterPro" id="IPR013094">
    <property type="entry name" value="AB_hydrolase_3"/>
</dbReference>
<evidence type="ECO:0000256" key="1">
    <source>
        <dbReference type="ARBA" id="ARBA00010515"/>
    </source>
</evidence>
<evidence type="ECO:0000313" key="6">
    <source>
        <dbReference type="Proteomes" id="UP000004699"/>
    </source>
</evidence>
<keyword evidence="2" id="KW-0378">Hydrolase</keyword>
<dbReference type="GO" id="GO:0016787">
    <property type="term" value="F:hydrolase activity"/>
    <property type="evidence" value="ECO:0007669"/>
    <property type="project" value="UniProtKB-KW"/>
</dbReference>
<protein>
    <submittedName>
        <fullName evidence="5">Esterase/lipase/thioesterase</fullName>
    </submittedName>
</protein>
<dbReference type="HOGENOM" id="CLU_012494_6_4_6"/>
<accession>B8KTM9</accession>
<dbReference type="EMBL" id="DS999411">
    <property type="protein sequence ID" value="EED34756.1"/>
    <property type="molecule type" value="Genomic_DNA"/>
</dbReference>
<gene>
    <name evidence="5" type="ORF">NOR51B_695</name>
</gene>